<dbReference type="InterPro" id="IPR036388">
    <property type="entry name" value="WH-like_DNA-bd_sf"/>
</dbReference>
<name>A0ABV8UHR3_9PROT</name>
<dbReference type="InterPro" id="IPR000847">
    <property type="entry name" value="LysR_HTH_N"/>
</dbReference>
<dbReference type="Proteomes" id="UP001595799">
    <property type="component" value="Unassembled WGS sequence"/>
</dbReference>
<evidence type="ECO:0000259" key="5">
    <source>
        <dbReference type="PROSITE" id="PS50931"/>
    </source>
</evidence>
<evidence type="ECO:0000256" key="2">
    <source>
        <dbReference type="ARBA" id="ARBA00023015"/>
    </source>
</evidence>
<dbReference type="SUPFAM" id="SSF53850">
    <property type="entry name" value="Periplasmic binding protein-like II"/>
    <property type="match status" value="1"/>
</dbReference>
<evidence type="ECO:0000256" key="4">
    <source>
        <dbReference type="ARBA" id="ARBA00023163"/>
    </source>
</evidence>
<dbReference type="PANTHER" id="PTHR30419:SF31">
    <property type="entry name" value="BLR3139 PROTEIN"/>
    <property type="match status" value="1"/>
</dbReference>
<comment type="caution">
    <text evidence="6">The sequence shown here is derived from an EMBL/GenBank/DDBJ whole genome shotgun (WGS) entry which is preliminary data.</text>
</comment>
<evidence type="ECO:0000256" key="1">
    <source>
        <dbReference type="ARBA" id="ARBA00009437"/>
    </source>
</evidence>
<evidence type="ECO:0000313" key="6">
    <source>
        <dbReference type="EMBL" id="MFC4350813.1"/>
    </source>
</evidence>
<dbReference type="InterPro" id="IPR005119">
    <property type="entry name" value="LysR_subst-bd"/>
</dbReference>
<dbReference type="PROSITE" id="PS50931">
    <property type="entry name" value="HTH_LYSR"/>
    <property type="match status" value="1"/>
</dbReference>
<dbReference type="PRINTS" id="PR00039">
    <property type="entry name" value="HTHLYSR"/>
</dbReference>
<keyword evidence="3" id="KW-0238">DNA-binding</keyword>
<organism evidence="6 7">
    <name type="scientific">Fodinicurvata halophila</name>
    <dbReference type="NCBI Taxonomy" id="1419723"/>
    <lineage>
        <taxon>Bacteria</taxon>
        <taxon>Pseudomonadati</taxon>
        <taxon>Pseudomonadota</taxon>
        <taxon>Alphaproteobacteria</taxon>
        <taxon>Rhodospirillales</taxon>
        <taxon>Rhodovibrionaceae</taxon>
        <taxon>Fodinicurvata</taxon>
    </lineage>
</organism>
<keyword evidence="2" id="KW-0805">Transcription regulation</keyword>
<dbReference type="RefSeq" id="WP_382421152.1">
    <property type="nucleotide sequence ID" value="NZ_JBHSCW010000002.1"/>
</dbReference>
<dbReference type="SUPFAM" id="SSF46785">
    <property type="entry name" value="Winged helix' DNA-binding domain"/>
    <property type="match status" value="1"/>
</dbReference>
<gene>
    <name evidence="6" type="ORF">ACFOW6_04565</name>
</gene>
<reference evidence="7" key="1">
    <citation type="journal article" date="2019" name="Int. J. Syst. Evol. Microbiol.">
        <title>The Global Catalogue of Microorganisms (GCM) 10K type strain sequencing project: providing services to taxonomists for standard genome sequencing and annotation.</title>
        <authorList>
            <consortium name="The Broad Institute Genomics Platform"/>
            <consortium name="The Broad Institute Genome Sequencing Center for Infectious Disease"/>
            <person name="Wu L."/>
            <person name="Ma J."/>
        </authorList>
    </citation>
    <scope>NUCLEOTIDE SEQUENCE [LARGE SCALE GENOMIC DNA]</scope>
    <source>
        <strain evidence="7">CECT 8472</strain>
    </source>
</reference>
<dbReference type="InterPro" id="IPR050950">
    <property type="entry name" value="HTH-type_LysR_regulators"/>
</dbReference>
<keyword evidence="4" id="KW-0804">Transcription</keyword>
<dbReference type="Gene3D" id="1.10.10.10">
    <property type="entry name" value="Winged helix-like DNA-binding domain superfamily/Winged helix DNA-binding domain"/>
    <property type="match status" value="1"/>
</dbReference>
<sequence>MFGFRDVEIVREVVRAGGFRAAAQRSGLAQSAISARIAALEKRLGLTLFDRVGRQVRLSMAGRRFLEEAERLIQSRDRIVQELTQSSGLNGTVRIGVAETIVHTILTAMLNALRRDHGHVRFELSVDTSEQLARKLVDDELDIAILMPEYQPRDSLATPLKPITLDWYARDGMVPASRPLAIAELAAYPVVTFPKSTTPYRQLEQLFASSQVAAPVLHGSASLFTVLHLVGDGFGIGLLPTRMAEAVGQAREQEKRLVRLPVRDEARVPDLNFVVCYLPARNREAGELITAAAREADQNDPYTRSQTV</sequence>
<protein>
    <submittedName>
        <fullName evidence="6">LysR family transcriptional regulator</fullName>
    </submittedName>
</protein>
<feature type="domain" description="HTH lysR-type" evidence="5">
    <location>
        <begin position="2"/>
        <end position="59"/>
    </location>
</feature>
<dbReference type="Gene3D" id="3.40.190.10">
    <property type="entry name" value="Periplasmic binding protein-like II"/>
    <property type="match status" value="2"/>
</dbReference>
<accession>A0ABV8UHR3</accession>
<proteinExistence type="inferred from homology"/>
<dbReference type="EMBL" id="JBHSCW010000002">
    <property type="protein sequence ID" value="MFC4350813.1"/>
    <property type="molecule type" value="Genomic_DNA"/>
</dbReference>
<comment type="similarity">
    <text evidence="1">Belongs to the LysR transcriptional regulatory family.</text>
</comment>
<evidence type="ECO:0000313" key="7">
    <source>
        <dbReference type="Proteomes" id="UP001595799"/>
    </source>
</evidence>
<dbReference type="Pfam" id="PF00126">
    <property type="entry name" value="HTH_1"/>
    <property type="match status" value="1"/>
</dbReference>
<dbReference type="CDD" id="cd05466">
    <property type="entry name" value="PBP2_LTTR_substrate"/>
    <property type="match status" value="1"/>
</dbReference>
<dbReference type="Pfam" id="PF03466">
    <property type="entry name" value="LysR_substrate"/>
    <property type="match status" value="1"/>
</dbReference>
<dbReference type="PANTHER" id="PTHR30419">
    <property type="entry name" value="HTH-TYPE TRANSCRIPTIONAL REGULATOR YBHD"/>
    <property type="match status" value="1"/>
</dbReference>
<evidence type="ECO:0000256" key="3">
    <source>
        <dbReference type="ARBA" id="ARBA00023125"/>
    </source>
</evidence>
<keyword evidence="7" id="KW-1185">Reference proteome</keyword>
<dbReference type="InterPro" id="IPR036390">
    <property type="entry name" value="WH_DNA-bd_sf"/>
</dbReference>